<comment type="pathway">
    <text evidence="4 16">Cofactor biosynthesis; coenzyme A biosynthesis; CoA from (R)-pantothenate: step 1/5.</text>
</comment>
<dbReference type="Proteomes" id="UP000033070">
    <property type="component" value="Chromosome"/>
</dbReference>
<dbReference type="STRING" id="1188319.OYT1_02200"/>
<evidence type="ECO:0000256" key="10">
    <source>
        <dbReference type="ARBA" id="ARBA00022777"/>
    </source>
</evidence>
<dbReference type="EC" id="2.7.1.33" evidence="6 16"/>
<dbReference type="NCBIfam" id="TIGR00671">
    <property type="entry name" value="baf"/>
    <property type="match status" value="1"/>
</dbReference>
<keyword evidence="13 16" id="KW-0173">Coenzyme A biosynthesis</keyword>
<evidence type="ECO:0000256" key="7">
    <source>
        <dbReference type="ARBA" id="ARBA00022490"/>
    </source>
</evidence>
<dbReference type="UniPathway" id="UPA00241">
    <property type="reaction ID" value="UER00352"/>
</dbReference>
<dbReference type="GO" id="GO:0005524">
    <property type="term" value="F:ATP binding"/>
    <property type="evidence" value="ECO:0007669"/>
    <property type="project" value="UniProtKB-UniRule"/>
</dbReference>
<comment type="function">
    <text evidence="16">Catalyzes the phosphorylation of pantothenate (Pan), the first step in CoA biosynthesis.</text>
</comment>
<evidence type="ECO:0000256" key="11">
    <source>
        <dbReference type="ARBA" id="ARBA00022840"/>
    </source>
</evidence>
<keyword evidence="10 16" id="KW-0418">Kinase</keyword>
<accession>A0A2Z6GFF3</accession>
<protein>
    <recommendedName>
        <fullName evidence="15 16">Type III pantothenate kinase</fullName>
        <ecNumber evidence="6 16">2.7.1.33</ecNumber>
    </recommendedName>
    <alternativeName>
        <fullName evidence="16">PanK-III</fullName>
    </alternativeName>
    <alternativeName>
        <fullName evidence="16">Pantothenic acid kinase</fullName>
    </alternativeName>
</protein>
<comment type="similarity">
    <text evidence="14 16">Belongs to the type III pantothenate kinase family.</text>
</comment>
<name>A0A2Z6GFF3_9PROT</name>
<organism evidence="17 18">
    <name type="scientific">Ferriphaselus amnicola</name>
    <dbReference type="NCBI Taxonomy" id="1188319"/>
    <lineage>
        <taxon>Bacteria</taxon>
        <taxon>Pseudomonadati</taxon>
        <taxon>Pseudomonadota</taxon>
        <taxon>Betaproteobacteria</taxon>
        <taxon>Nitrosomonadales</taxon>
        <taxon>Gallionellaceae</taxon>
        <taxon>Ferriphaselus</taxon>
    </lineage>
</organism>
<dbReference type="KEGG" id="fam:OYT1_ch2724"/>
<feature type="binding site" evidence="16">
    <location>
        <position position="88"/>
    </location>
    <ligand>
        <name>substrate</name>
    </ligand>
</feature>
<feature type="binding site" evidence="16">
    <location>
        <position position="120"/>
    </location>
    <ligand>
        <name>ATP</name>
        <dbReference type="ChEBI" id="CHEBI:30616"/>
    </ligand>
</feature>
<comment type="cofactor">
    <cofactor evidence="16">
        <name>NH4(+)</name>
        <dbReference type="ChEBI" id="CHEBI:28938"/>
    </cofactor>
    <cofactor evidence="16">
        <name>K(+)</name>
        <dbReference type="ChEBI" id="CHEBI:29103"/>
    </cofactor>
    <text evidence="16">A monovalent cation. Ammonium or potassium.</text>
</comment>
<dbReference type="GO" id="GO:0004594">
    <property type="term" value="F:pantothenate kinase activity"/>
    <property type="evidence" value="ECO:0007669"/>
    <property type="project" value="UniProtKB-UniRule"/>
</dbReference>
<evidence type="ECO:0000256" key="12">
    <source>
        <dbReference type="ARBA" id="ARBA00022958"/>
    </source>
</evidence>
<keyword evidence="12 16" id="KW-0630">Potassium</keyword>
<dbReference type="OrthoDB" id="9781305at2"/>
<dbReference type="CDD" id="cd24015">
    <property type="entry name" value="ASKHA_NBD_PanK-III"/>
    <property type="match status" value="1"/>
</dbReference>
<evidence type="ECO:0000256" key="1">
    <source>
        <dbReference type="ARBA" id="ARBA00001206"/>
    </source>
</evidence>
<feature type="binding site" evidence="16">
    <location>
        <begin position="95"/>
        <end position="98"/>
    </location>
    <ligand>
        <name>substrate</name>
    </ligand>
</feature>
<keyword evidence="8 16" id="KW-0808">Transferase</keyword>
<dbReference type="Pfam" id="PF03309">
    <property type="entry name" value="Pan_kinase"/>
    <property type="match status" value="1"/>
</dbReference>
<keyword evidence="18" id="KW-1185">Reference proteome</keyword>
<feature type="active site" description="Proton acceptor" evidence="16">
    <location>
        <position position="97"/>
    </location>
</feature>
<evidence type="ECO:0000256" key="9">
    <source>
        <dbReference type="ARBA" id="ARBA00022741"/>
    </source>
</evidence>
<evidence type="ECO:0000256" key="6">
    <source>
        <dbReference type="ARBA" id="ARBA00012102"/>
    </source>
</evidence>
<evidence type="ECO:0000256" key="4">
    <source>
        <dbReference type="ARBA" id="ARBA00005225"/>
    </source>
</evidence>
<feature type="binding site" evidence="16">
    <location>
        <position position="170"/>
    </location>
    <ligand>
        <name>substrate</name>
    </ligand>
</feature>
<keyword evidence="7 16" id="KW-0963">Cytoplasm</keyword>
<evidence type="ECO:0000313" key="18">
    <source>
        <dbReference type="Proteomes" id="UP000033070"/>
    </source>
</evidence>
<comment type="cofactor">
    <cofactor evidence="2">
        <name>K(+)</name>
        <dbReference type="ChEBI" id="CHEBI:29103"/>
    </cofactor>
</comment>
<dbReference type="Gene3D" id="3.30.420.40">
    <property type="match status" value="2"/>
</dbReference>
<evidence type="ECO:0000256" key="13">
    <source>
        <dbReference type="ARBA" id="ARBA00022993"/>
    </source>
</evidence>
<dbReference type="SUPFAM" id="SSF53067">
    <property type="entry name" value="Actin-like ATPase domain"/>
    <property type="match status" value="2"/>
</dbReference>
<dbReference type="GO" id="GO:0015937">
    <property type="term" value="P:coenzyme A biosynthetic process"/>
    <property type="evidence" value="ECO:0007669"/>
    <property type="project" value="UniProtKB-UniRule"/>
</dbReference>
<dbReference type="PANTHER" id="PTHR34265">
    <property type="entry name" value="TYPE III PANTOTHENATE KINASE"/>
    <property type="match status" value="1"/>
</dbReference>
<dbReference type="GO" id="GO:0005737">
    <property type="term" value="C:cytoplasm"/>
    <property type="evidence" value="ECO:0007669"/>
    <property type="project" value="UniProtKB-SubCell"/>
</dbReference>
<sequence length="240" mass="25409">MSTLLIDAGNSRTKWALLERGRWVQQGVSDHLGLRAALDNLPVPTRVVASNVAGAAVAESLTEVCARWQIVPEFIRAEAQQCGVSNGYESPEKLGSDRWAALIAAWHIERRACLVVNCGTATTVDTLSANGEFIGGLILPGITLMQRSLLTGTAQLRDIDGAVSDFPRTTADAIVSGAIIATVGAILHQYALLAMPDAPCLLSGGAADSIALHLEELPLAQLENLVLHGLQLIAEESETR</sequence>
<comment type="caution">
    <text evidence="16">Lacks conserved residue(s) required for the propagation of feature annotation.</text>
</comment>
<feature type="binding site" evidence="16">
    <location>
        <begin position="7"/>
        <end position="14"/>
    </location>
    <ligand>
        <name>ATP</name>
        <dbReference type="ChEBI" id="CHEBI:30616"/>
    </ligand>
</feature>
<dbReference type="EMBL" id="AP018738">
    <property type="protein sequence ID" value="BBE52230.1"/>
    <property type="molecule type" value="Genomic_DNA"/>
</dbReference>
<keyword evidence="9 16" id="KW-0547">Nucleotide-binding</keyword>
<evidence type="ECO:0000256" key="3">
    <source>
        <dbReference type="ARBA" id="ARBA00004496"/>
    </source>
</evidence>
<evidence type="ECO:0000313" key="17">
    <source>
        <dbReference type="EMBL" id="BBE52230.1"/>
    </source>
</evidence>
<evidence type="ECO:0000256" key="5">
    <source>
        <dbReference type="ARBA" id="ARBA00011738"/>
    </source>
</evidence>
<gene>
    <name evidence="16" type="primary">coaX</name>
    <name evidence="17" type="ORF">OYT1_ch2724</name>
</gene>
<dbReference type="InterPro" id="IPR004619">
    <property type="entry name" value="Type_III_PanK"/>
</dbReference>
<evidence type="ECO:0000256" key="16">
    <source>
        <dbReference type="HAMAP-Rule" id="MF_01274"/>
    </source>
</evidence>
<dbReference type="AlphaFoldDB" id="A0A2Z6GFF3"/>
<keyword evidence="11 16" id="KW-0067">ATP-binding</keyword>
<dbReference type="InterPro" id="IPR043129">
    <property type="entry name" value="ATPase_NBD"/>
</dbReference>
<evidence type="ECO:0000256" key="15">
    <source>
        <dbReference type="ARBA" id="ARBA00040883"/>
    </source>
</evidence>
<evidence type="ECO:0000256" key="2">
    <source>
        <dbReference type="ARBA" id="ARBA00001958"/>
    </source>
</evidence>
<dbReference type="PANTHER" id="PTHR34265:SF1">
    <property type="entry name" value="TYPE III PANTOTHENATE KINASE"/>
    <property type="match status" value="1"/>
</dbReference>
<evidence type="ECO:0000256" key="8">
    <source>
        <dbReference type="ARBA" id="ARBA00022679"/>
    </source>
</evidence>
<comment type="catalytic activity">
    <reaction evidence="1 16">
        <text>(R)-pantothenate + ATP = (R)-4'-phosphopantothenate + ADP + H(+)</text>
        <dbReference type="Rhea" id="RHEA:16373"/>
        <dbReference type="ChEBI" id="CHEBI:10986"/>
        <dbReference type="ChEBI" id="CHEBI:15378"/>
        <dbReference type="ChEBI" id="CHEBI:29032"/>
        <dbReference type="ChEBI" id="CHEBI:30616"/>
        <dbReference type="ChEBI" id="CHEBI:456216"/>
        <dbReference type="EC" id="2.7.1.33"/>
    </reaction>
</comment>
<comment type="subcellular location">
    <subcellularLocation>
        <location evidence="3 16">Cytoplasm</location>
    </subcellularLocation>
</comment>
<comment type="subunit">
    <text evidence="5 16">Homodimer.</text>
</comment>
<dbReference type="RefSeq" id="WP_062627303.1">
    <property type="nucleotide sequence ID" value="NZ_AP018738.1"/>
</dbReference>
<reference evidence="17 18" key="1">
    <citation type="submission" date="2018-06" db="EMBL/GenBank/DDBJ databases">
        <title>OYT1 Genome Sequencing.</title>
        <authorList>
            <person name="Kato S."/>
            <person name="Itoh T."/>
            <person name="Ohkuma M."/>
        </authorList>
    </citation>
    <scope>NUCLEOTIDE SEQUENCE [LARGE SCALE GENOMIC DNA]</scope>
    <source>
        <strain evidence="17 18">OYT1</strain>
    </source>
</reference>
<dbReference type="HAMAP" id="MF_01274">
    <property type="entry name" value="Pantothen_kinase_3"/>
    <property type="match status" value="1"/>
</dbReference>
<proteinExistence type="inferred from homology"/>
<evidence type="ECO:0000256" key="14">
    <source>
        <dbReference type="ARBA" id="ARBA00038036"/>
    </source>
</evidence>